<evidence type="ECO:0000313" key="1">
    <source>
        <dbReference type="EMBL" id="MFD2164533.1"/>
    </source>
</evidence>
<evidence type="ECO:0000313" key="2">
    <source>
        <dbReference type="Proteomes" id="UP001597387"/>
    </source>
</evidence>
<protein>
    <submittedName>
        <fullName evidence="1">Uncharacterized protein</fullName>
    </submittedName>
</protein>
<sequence>MITERICIYPKDVMLITGRSERSGCRLLQTIKKKYNKTKNQFVSISEFSEYTGLQIDEIKQFLN</sequence>
<dbReference type="RefSeq" id="WP_255905576.1">
    <property type="nucleotide sequence ID" value="NZ_JAFMZO010000006.1"/>
</dbReference>
<keyword evidence="2" id="KW-1185">Reference proteome</keyword>
<proteinExistence type="predicted"/>
<comment type="caution">
    <text evidence="1">The sequence shown here is derived from an EMBL/GenBank/DDBJ whole genome shotgun (WGS) entry which is preliminary data.</text>
</comment>
<dbReference type="Proteomes" id="UP001597387">
    <property type="component" value="Unassembled WGS sequence"/>
</dbReference>
<reference evidence="2" key="1">
    <citation type="journal article" date="2019" name="Int. J. Syst. Evol. Microbiol.">
        <title>The Global Catalogue of Microorganisms (GCM) 10K type strain sequencing project: providing services to taxonomists for standard genome sequencing and annotation.</title>
        <authorList>
            <consortium name="The Broad Institute Genomics Platform"/>
            <consortium name="The Broad Institute Genome Sequencing Center for Infectious Disease"/>
            <person name="Wu L."/>
            <person name="Ma J."/>
        </authorList>
    </citation>
    <scope>NUCLEOTIDE SEQUENCE [LARGE SCALE GENOMIC DNA]</scope>
    <source>
        <strain evidence="2">KCTC 42217</strain>
    </source>
</reference>
<name>A0ABW4ZQW8_9SPHI</name>
<organism evidence="1 2">
    <name type="scientific">Paradesertivirga mongoliensis</name>
    <dbReference type="NCBI Taxonomy" id="2100740"/>
    <lineage>
        <taxon>Bacteria</taxon>
        <taxon>Pseudomonadati</taxon>
        <taxon>Bacteroidota</taxon>
        <taxon>Sphingobacteriia</taxon>
        <taxon>Sphingobacteriales</taxon>
        <taxon>Sphingobacteriaceae</taxon>
        <taxon>Paradesertivirga</taxon>
    </lineage>
</organism>
<dbReference type="EMBL" id="JBHUHZ010000005">
    <property type="protein sequence ID" value="MFD2164533.1"/>
    <property type="molecule type" value="Genomic_DNA"/>
</dbReference>
<accession>A0ABW4ZQW8</accession>
<gene>
    <name evidence="1" type="ORF">ACFSJU_19160</name>
</gene>